<dbReference type="AlphaFoldDB" id="A0A411Z4R3"/>
<dbReference type="RefSeq" id="WP_118150142.1">
    <property type="nucleotide sequence ID" value="NZ_QWEY01000002.1"/>
</dbReference>
<dbReference type="EC" id="2.7.1.189" evidence="6"/>
<protein>
    <submittedName>
        <fullName evidence="6">Autoinducer-2 kinase</fullName>
        <ecNumber evidence="6">2.7.1.189</ecNumber>
    </submittedName>
</protein>
<dbReference type="InterPro" id="IPR018485">
    <property type="entry name" value="FGGY_C"/>
</dbReference>
<evidence type="ECO:0000259" key="4">
    <source>
        <dbReference type="Pfam" id="PF00370"/>
    </source>
</evidence>
<feature type="domain" description="Carbohydrate kinase FGGY N-terminal" evidence="4">
    <location>
        <begin position="4"/>
        <end position="250"/>
    </location>
</feature>
<evidence type="ECO:0000256" key="2">
    <source>
        <dbReference type="ARBA" id="ARBA00022679"/>
    </source>
</evidence>
<feature type="domain" description="Carbohydrate kinase FGGY C-terminal" evidence="5">
    <location>
        <begin position="303"/>
        <end position="457"/>
    </location>
</feature>
<dbReference type="PANTHER" id="PTHR43095:SF1">
    <property type="entry name" value="AUTOINDUCER-2 KINASE"/>
    <property type="match status" value="1"/>
</dbReference>
<dbReference type="OrthoDB" id="9805576at2"/>
<reference evidence="6 7" key="1">
    <citation type="submission" date="2018-08" db="EMBL/GenBank/DDBJ databases">
        <title>Flavobacterium tibetense sp. nov., isolated from a wetland YonghuCo on Tibetan Plateau.</title>
        <authorList>
            <person name="Phurbu D."/>
            <person name="Lu H."/>
            <person name="Xing P."/>
        </authorList>
    </citation>
    <scope>NUCLEOTIDE SEQUENCE [LARGE SCALE GENOMIC DNA]</scope>
    <source>
        <strain evidence="6 7">DJC</strain>
    </source>
</reference>
<dbReference type="InterPro" id="IPR043129">
    <property type="entry name" value="ATPase_NBD"/>
</dbReference>
<evidence type="ECO:0000256" key="3">
    <source>
        <dbReference type="ARBA" id="ARBA00022777"/>
    </source>
</evidence>
<dbReference type="EMBL" id="QWEY01000002">
    <property type="protein sequence ID" value="RGP38086.1"/>
    <property type="molecule type" value="Genomic_DNA"/>
</dbReference>
<dbReference type="GO" id="GO:0016301">
    <property type="term" value="F:kinase activity"/>
    <property type="evidence" value="ECO:0007669"/>
    <property type="project" value="UniProtKB-KW"/>
</dbReference>
<sequence length="521" mass="55094">MTRYYLAIDAGTGSGRAVIFDHNGNQVGLGQQEWTHISEPGVPGSMTFDCQTNWRILSDCIRAALADVGISADQIAAVSSTSMREGIVLYDPAGQELWACANVDGRAVQEVTDLKQQDDGIEAAFYAVSGQTFALGAWPRLEWLRRNRPALLDKAAKVSMINDWVLARLCGEIVTEPSNGGTSGLIDLATRQWSPALIARTGLSPDLFPAMVEPGTAVGRVSHKAAAETGLAPGTAVICGGGDVQLGTLGLGLVDEGSAAVLGGTFWQQVINIGLGQTDATRRVRINPHVQAGLNQAECISFFVGLTMRWFRDTFCQEEQAQAAAQGRDAYSVLEQMAAQVPPGANGIIPIFSDAMDFGRWYHAAPSFLNMSIEPGHTTKASLFRALQENAAIVSAINLDRVLDFAGVSIDRPVVFAGGASKGGLWSQILADVLGRPVAIPKVREATALGCAAAAACGVGQFATLAEAGRSFAATERIIEPNTTTKSIYAQARADWLQAYAAQKTLVDQGVTTAMWKAPGA</sequence>
<keyword evidence="7" id="KW-1185">Reference proteome</keyword>
<keyword evidence="3 6" id="KW-0418">Kinase</keyword>
<dbReference type="PANTHER" id="PTHR43095">
    <property type="entry name" value="SUGAR KINASE"/>
    <property type="match status" value="1"/>
</dbReference>
<dbReference type="InterPro" id="IPR000577">
    <property type="entry name" value="Carb_kinase_FGGY"/>
</dbReference>
<dbReference type="Pfam" id="PF02782">
    <property type="entry name" value="FGGY_C"/>
    <property type="match status" value="1"/>
</dbReference>
<evidence type="ECO:0000256" key="1">
    <source>
        <dbReference type="ARBA" id="ARBA00009156"/>
    </source>
</evidence>
<comment type="similarity">
    <text evidence="1">Belongs to the FGGY kinase family.</text>
</comment>
<dbReference type="Proteomes" id="UP000284547">
    <property type="component" value="Unassembled WGS sequence"/>
</dbReference>
<dbReference type="SUPFAM" id="SSF53067">
    <property type="entry name" value="Actin-like ATPase domain"/>
    <property type="match status" value="2"/>
</dbReference>
<organism evidence="6 7">
    <name type="scientific">Pseudotabrizicola alkalilacus</name>
    <dbReference type="NCBI Taxonomy" id="2305252"/>
    <lineage>
        <taxon>Bacteria</taxon>
        <taxon>Pseudomonadati</taxon>
        <taxon>Pseudomonadota</taxon>
        <taxon>Alphaproteobacteria</taxon>
        <taxon>Rhodobacterales</taxon>
        <taxon>Paracoccaceae</taxon>
        <taxon>Pseudotabrizicola</taxon>
    </lineage>
</organism>
<evidence type="ECO:0000313" key="7">
    <source>
        <dbReference type="Proteomes" id="UP000284547"/>
    </source>
</evidence>
<dbReference type="NCBIfam" id="NF008187">
    <property type="entry name" value="PRK10939.1"/>
    <property type="match status" value="1"/>
</dbReference>
<gene>
    <name evidence="6" type="ORF">D1012_04405</name>
</gene>
<accession>A0A411Z4R3</accession>
<name>A0A411Z4R3_9RHOB</name>
<proteinExistence type="inferred from homology"/>
<evidence type="ECO:0000259" key="5">
    <source>
        <dbReference type="Pfam" id="PF02782"/>
    </source>
</evidence>
<dbReference type="Gene3D" id="3.30.420.40">
    <property type="match status" value="2"/>
</dbReference>
<keyword evidence="2 6" id="KW-0808">Transferase</keyword>
<dbReference type="Pfam" id="PF00370">
    <property type="entry name" value="FGGY_N"/>
    <property type="match status" value="1"/>
</dbReference>
<evidence type="ECO:0000313" key="6">
    <source>
        <dbReference type="EMBL" id="RGP38086.1"/>
    </source>
</evidence>
<dbReference type="PIRSF" id="PIRSF000538">
    <property type="entry name" value="GlpK"/>
    <property type="match status" value="1"/>
</dbReference>
<dbReference type="InterPro" id="IPR050406">
    <property type="entry name" value="FGGY_Carb_Kinase"/>
</dbReference>
<dbReference type="GO" id="GO:0005975">
    <property type="term" value="P:carbohydrate metabolic process"/>
    <property type="evidence" value="ECO:0007669"/>
    <property type="project" value="InterPro"/>
</dbReference>
<dbReference type="InterPro" id="IPR018484">
    <property type="entry name" value="FGGY_N"/>
</dbReference>
<comment type="caution">
    <text evidence="6">The sequence shown here is derived from an EMBL/GenBank/DDBJ whole genome shotgun (WGS) entry which is preliminary data.</text>
</comment>